<dbReference type="AlphaFoldDB" id="X1J1C0"/>
<feature type="non-terminal residue" evidence="2">
    <location>
        <position position="39"/>
    </location>
</feature>
<feature type="transmembrane region" description="Helical" evidence="1">
    <location>
        <begin position="7"/>
        <end position="26"/>
    </location>
</feature>
<name>X1J1C0_9ZZZZ</name>
<keyword evidence="1" id="KW-0812">Transmembrane</keyword>
<comment type="caution">
    <text evidence="2">The sequence shown here is derived from an EMBL/GenBank/DDBJ whole genome shotgun (WGS) entry which is preliminary data.</text>
</comment>
<gene>
    <name evidence="2" type="ORF">S03H2_60164</name>
</gene>
<evidence type="ECO:0000256" key="1">
    <source>
        <dbReference type="SAM" id="Phobius"/>
    </source>
</evidence>
<keyword evidence="1" id="KW-0472">Membrane</keyword>
<proteinExistence type="predicted"/>
<accession>X1J1C0</accession>
<protein>
    <submittedName>
        <fullName evidence="2">Uncharacterized protein</fullName>
    </submittedName>
</protein>
<sequence>MKKITEYLGFSIVVLLMAGAVFIYLAPHVGWGVDAVLSG</sequence>
<reference evidence="2" key="1">
    <citation type="journal article" date="2014" name="Front. Microbiol.">
        <title>High frequency of phylogenetically diverse reductive dehalogenase-homologous genes in deep subseafloor sedimentary metagenomes.</title>
        <authorList>
            <person name="Kawai M."/>
            <person name="Futagami T."/>
            <person name="Toyoda A."/>
            <person name="Takaki Y."/>
            <person name="Nishi S."/>
            <person name="Hori S."/>
            <person name="Arai W."/>
            <person name="Tsubouchi T."/>
            <person name="Morono Y."/>
            <person name="Uchiyama I."/>
            <person name="Ito T."/>
            <person name="Fujiyama A."/>
            <person name="Inagaki F."/>
            <person name="Takami H."/>
        </authorList>
    </citation>
    <scope>NUCLEOTIDE SEQUENCE</scope>
    <source>
        <strain evidence="2">Expedition CK06-06</strain>
    </source>
</reference>
<evidence type="ECO:0000313" key="2">
    <source>
        <dbReference type="EMBL" id="GAH87782.1"/>
    </source>
</evidence>
<keyword evidence="1" id="KW-1133">Transmembrane helix</keyword>
<dbReference type="EMBL" id="BARU01038745">
    <property type="protein sequence ID" value="GAH87782.1"/>
    <property type="molecule type" value="Genomic_DNA"/>
</dbReference>
<organism evidence="2">
    <name type="scientific">marine sediment metagenome</name>
    <dbReference type="NCBI Taxonomy" id="412755"/>
    <lineage>
        <taxon>unclassified sequences</taxon>
        <taxon>metagenomes</taxon>
        <taxon>ecological metagenomes</taxon>
    </lineage>
</organism>